<dbReference type="Pfam" id="PF00392">
    <property type="entry name" value="GntR"/>
    <property type="match status" value="1"/>
</dbReference>
<evidence type="ECO:0000256" key="6">
    <source>
        <dbReference type="ARBA" id="ARBA00023125"/>
    </source>
</evidence>
<evidence type="ECO:0000259" key="8">
    <source>
        <dbReference type="PROSITE" id="PS50949"/>
    </source>
</evidence>
<dbReference type="AlphaFoldDB" id="A0A2U1TJ57"/>
<evidence type="ECO:0000256" key="3">
    <source>
        <dbReference type="ARBA" id="ARBA00022679"/>
    </source>
</evidence>
<dbReference type="InterPro" id="IPR036388">
    <property type="entry name" value="WH-like_DNA-bd_sf"/>
</dbReference>
<comment type="similarity">
    <text evidence="1">In the C-terminal section; belongs to the class-I pyridoxal-phosphate-dependent aminotransferase family.</text>
</comment>
<keyword evidence="2" id="KW-0032">Aminotransferase</keyword>
<dbReference type="SUPFAM" id="SSF53383">
    <property type="entry name" value="PLP-dependent transferases"/>
    <property type="match status" value="1"/>
</dbReference>
<dbReference type="InterPro" id="IPR000524">
    <property type="entry name" value="Tscrpt_reg_HTH_GntR"/>
</dbReference>
<dbReference type="FunFam" id="1.10.10.10:FF:000401">
    <property type="entry name" value="GntR family transcriptional regulator"/>
    <property type="match status" value="1"/>
</dbReference>
<dbReference type="GO" id="GO:0008483">
    <property type="term" value="F:transaminase activity"/>
    <property type="evidence" value="ECO:0007669"/>
    <property type="project" value="UniProtKB-KW"/>
</dbReference>
<dbReference type="PANTHER" id="PTHR46577">
    <property type="entry name" value="HTH-TYPE TRANSCRIPTIONAL REGULATORY PROTEIN GABR"/>
    <property type="match status" value="1"/>
</dbReference>
<dbReference type="GO" id="GO:0003700">
    <property type="term" value="F:DNA-binding transcription factor activity"/>
    <property type="evidence" value="ECO:0007669"/>
    <property type="project" value="InterPro"/>
</dbReference>
<dbReference type="Pfam" id="PF00155">
    <property type="entry name" value="Aminotran_1_2"/>
    <property type="match status" value="1"/>
</dbReference>
<dbReference type="OrthoDB" id="9804020at2"/>
<comment type="caution">
    <text evidence="9">The sequence shown here is derived from an EMBL/GenBank/DDBJ whole genome shotgun (WGS) entry which is preliminary data.</text>
</comment>
<dbReference type="RefSeq" id="WP_109491417.1">
    <property type="nucleotide sequence ID" value="NZ_QDKJ01000023.1"/>
</dbReference>
<reference evidence="9 10" key="1">
    <citation type="submission" date="2018-04" db="EMBL/GenBank/DDBJ databases">
        <title>Brenneria corticis sp.nov.</title>
        <authorList>
            <person name="Li Y."/>
        </authorList>
    </citation>
    <scope>NUCLEOTIDE SEQUENCE [LARGE SCALE GENOMIC DNA]</scope>
    <source>
        <strain evidence="9 10">LMG 27715</strain>
    </source>
</reference>
<dbReference type="CDD" id="cd00609">
    <property type="entry name" value="AAT_like"/>
    <property type="match status" value="1"/>
</dbReference>
<dbReference type="PANTHER" id="PTHR46577:SF2">
    <property type="entry name" value="TRANSCRIPTIONAL REGULATORY PROTEIN"/>
    <property type="match status" value="1"/>
</dbReference>
<dbReference type="Gene3D" id="3.40.640.10">
    <property type="entry name" value="Type I PLP-dependent aspartate aminotransferase-like (Major domain)"/>
    <property type="match status" value="1"/>
</dbReference>
<evidence type="ECO:0000256" key="7">
    <source>
        <dbReference type="ARBA" id="ARBA00023163"/>
    </source>
</evidence>
<dbReference type="InterPro" id="IPR051446">
    <property type="entry name" value="HTH_trans_reg/aminotransferase"/>
</dbReference>
<dbReference type="GO" id="GO:0030170">
    <property type="term" value="F:pyridoxal phosphate binding"/>
    <property type="evidence" value="ECO:0007669"/>
    <property type="project" value="InterPro"/>
</dbReference>
<dbReference type="GO" id="GO:0003677">
    <property type="term" value="F:DNA binding"/>
    <property type="evidence" value="ECO:0007669"/>
    <property type="project" value="UniProtKB-KW"/>
</dbReference>
<dbReference type="SMART" id="SM00345">
    <property type="entry name" value="HTH_GNTR"/>
    <property type="match status" value="1"/>
</dbReference>
<keyword evidence="3" id="KW-0808">Transferase</keyword>
<keyword evidence="7" id="KW-0804">Transcription</keyword>
<dbReference type="InterPro" id="IPR015424">
    <property type="entry name" value="PyrdxlP-dep_Trfase"/>
</dbReference>
<dbReference type="Proteomes" id="UP000245138">
    <property type="component" value="Unassembled WGS sequence"/>
</dbReference>
<evidence type="ECO:0000313" key="10">
    <source>
        <dbReference type="Proteomes" id="UP000245138"/>
    </source>
</evidence>
<dbReference type="InterPro" id="IPR015422">
    <property type="entry name" value="PyrdxlP-dep_Trfase_small"/>
</dbReference>
<dbReference type="PROSITE" id="PS50949">
    <property type="entry name" value="HTH_GNTR"/>
    <property type="match status" value="1"/>
</dbReference>
<keyword evidence="5" id="KW-0805">Transcription regulation</keyword>
<evidence type="ECO:0000256" key="5">
    <source>
        <dbReference type="ARBA" id="ARBA00023015"/>
    </source>
</evidence>
<keyword evidence="4" id="KW-0663">Pyridoxal phosphate</keyword>
<dbReference type="CDD" id="cd07377">
    <property type="entry name" value="WHTH_GntR"/>
    <property type="match status" value="1"/>
</dbReference>
<organism evidence="9 10">
    <name type="scientific">Brenneria roseae subsp. americana</name>
    <dbReference type="NCBI Taxonomy" id="1508507"/>
    <lineage>
        <taxon>Bacteria</taxon>
        <taxon>Pseudomonadati</taxon>
        <taxon>Pseudomonadota</taxon>
        <taxon>Gammaproteobacteria</taxon>
        <taxon>Enterobacterales</taxon>
        <taxon>Pectobacteriaceae</taxon>
        <taxon>Brenneria</taxon>
    </lineage>
</organism>
<sequence length="491" mass="54699">MTRYQHLAALLEQRIEQGLYRSGERLPSVRALSSEHGVSISTVQQAYNLLETRRLIMPQPRSGYFVAPRKAAPPIPALTRPVQRPVEITQWESVLELFNSCLDNSAFNFGGGTPDVNQSSVKPLWKLMSRFCQRQDERVLNYGNMYGASELREQVARLALDSGCQLTGDDIVITTGCQEALFVAVRAICESGDIVAVESPTFPGTLQLLRGLGIKVIEIPTCPISGISLDALKLALEQWPIKAVLLVPTCNNPLGFCMPDKYKQSLVMLAQQFDLAIIEDDAYGELVYDYPRPRTVKSFDDDGRVLLCSSFSKTIAPGLRVGWVAPGRYLERVLHMKYISTGYTVTHTQLAVAEFIAQGHYQPHLRRMRMQYKANLDVFTCHVREYFPCGICVSRPQGGFLMWIELPEHFDSLRLNREVKKAGIQIAAGSLFSAAGKYRNCIRLNYALPFTQETAQGLRLVGEAVAKMFNEHGADDCCVESPVGPGQNQVS</sequence>
<dbReference type="EMBL" id="QDKJ01000023">
    <property type="protein sequence ID" value="PWC09447.1"/>
    <property type="molecule type" value="Genomic_DNA"/>
</dbReference>
<evidence type="ECO:0000256" key="2">
    <source>
        <dbReference type="ARBA" id="ARBA00022576"/>
    </source>
</evidence>
<proteinExistence type="inferred from homology"/>
<keyword evidence="10" id="KW-1185">Reference proteome</keyword>
<accession>A0A2U1TJ57</accession>
<protein>
    <submittedName>
        <fullName evidence="9">GntR family transcriptional regulator</fullName>
    </submittedName>
</protein>
<feature type="domain" description="HTH gntR-type" evidence="8">
    <location>
        <begin position="1"/>
        <end position="69"/>
    </location>
</feature>
<dbReference type="Gene3D" id="3.90.1150.10">
    <property type="entry name" value="Aspartate Aminotransferase, domain 1"/>
    <property type="match status" value="1"/>
</dbReference>
<dbReference type="Gene3D" id="1.10.10.10">
    <property type="entry name" value="Winged helix-like DNA-binding domain superfamily/Winged helix DNA-binding domain"/>
    <property type="match status" value="1"/>
</dbReference>
<dbReference type="InterPro" id="IPR036390">
    <property type="entry name" value="WH_DNA-bd_sf"/>
</dbReference>
<dbReference type="InterPro" id="IPR015421">
    <property type="entry name" value="PyrdxlP-dep_Trfase_major"/>
</dbReference>
<evidence type="ECO:0000256" key="4">
    <source>
        <dbReference type="ARBA" id="ARBA00022898"/>
    </source>
</evidence>
<evidence type="ECO:0000256" key="1">
    <source>
        <dbReference type="ARBA" id="ARBA00005384"/>
    </source>
</evidence>
<keyword evidence="6" id="KW-0238">DNA-binding</keyword>
<gene>
    <name evidence="9" type="ORF">B4923_19770</name>
</gene>
<evidence type="ECO:0000313" key="9">
    <source>
        <dbReference type="EMBL" id="PWC09447.1"/>
    </source>
</evidence>
<dbReference type="SUPFAM" id="SSF46785">
    <property type="entry name" value="Winged helix' DNA-binding domain"/>
    <property type="match status" value="1"/>
</dbReference>
<dbReference type="InterPro" id="IPR004839">
    <property type="entry name" value="Aminotransferase_I/II_large"/>
</dbReference>
<name>A0A2U1TJ57_9GAMM</name>